<accession>A0A6A4HRQ4</accession>
<organism evidence="1 2">
    <name type="scientific">Gymnopus androsaceus JB14</name>
    <dbReference type="NCBI Taxonomy" id="1447944"/>
    <lineage>
        <taxon>Eukaryota</taxon>
        <taxon>Fungi</taxon>
        <taxon>Dikarya</taxon>
        <taxon>Basidiomycota</taxon>
        <taxon>Agaricomycotina</taxon>
        <taxon>Agaricomycetes</taxon>
        <taxon>Agaricomycetidae</taxon>
        <taxon>Agaricales</taxon>
        <taxon>Marasmiineae</taxon>
        <taxon>Omphalotaceae</taxon>
        <taxon>Gymnopus</taxon>
    </lineage>
</organism>
<sequence length="464" mass="52780">MTPSAQKLDQLGPDILGIILLMLHDSSRGSLFSISTANTTLYQLALPFIYRHCRFDISKSTTTARIRSFSQNETTLRFIRMITVSGHLCEITIRLSGLCFPLNILGALHTHHPSTRLNLYNFTRPSRDAPLGSVAAEEELARSPCLRLIHTRGYCMRTSGDLPQMAFERIAKLAPNLEEMSTTGKCACTSHRSRHQIESETSEDALVYRKVLKRIEMTEAALDVHSLRYLSSFAHLDKLSSLLGVSPSPEFLRTAASDAQGKNVFSSLKHLSFSPQPLGFHLGGTCFRVKSLPLHFPLIILTRAHHSSQQRHLGARFTETYREENAPRSSSSTLDRTLDGKHEEAIYLILASFCPLRRIVIHMDLGLVRNRGLVGGSEEEQAERQRRAKIYTPVQKAMVKSIWDDLALRKIGVLLDELVLFVGERYRYVVLAEESQWRWFRVKRSERDDRQDEVDIQYEEPEDF</sequence>
<keyword evidence="2" id="KW-1185">Reference proteome</keyword>
<evidence type="ECO:0000313" key="2">
    <source>
        <dbReference type="Proteomes" id="UP000799118"/>
    </source>
</evidence>
<dbReference type="AlphaFoldDB" id="A0A6A4HRQ4"/>
<dbReference type="Proteomes" id="UP000799118">
    <property type="component" value="Unassembled WGS sequence"/>
</dbReference>
<proteinExistence type="predicted"/>
<gene>
    <name evidence="1" type="ORF">BT96DRAFT_1018009</name>
</gene>
<protein>
    <submittedName>
        <fullName evidence="1">Uncharacterized protein</fullName>
    </submittedName>
</protein>
<dbReference type="EMBL" id="ML769442">
    <property type="protein sequence ID" value="KAE9401802.1"/>
    <property type="molecule type" value="Genomic_DNA"/>
</dbReference>
<name>A0A6A4HRQ4_9AGAR</name>
<evidence type="ECO:0000313" key="1">
    <source>
        <dbReference type="EMBL" id="KAE9401802.1"/>
    </source>
</evidence>
<reference evidence="1" key="1">
    <citation type="journal article" date="2019" name="Environ. Microbiol.">
        <title>Fungal ecological strategies reflected in gene transcription - a case study of two litter decomposers.</title>
        <authorList>
            <person name="Barbi F."/>
            <person name="Kohler A."/>
            <person name="Barry K."/>
            <person name="Baskaran P."/>
            <person name="Daum C."/>
            <person name="Fauchery L."/>
            <person name="Ihrmark K."/>
            <person name="Kuo A."/>
            <person name="LaButti K."/>
            <person name="Lipzen A."/>
            <person name="Morin E."/>
            <person name="Grigoriev I.V."/>
            <person name="Henrissat B."/>
            <person name="Lindahl B."/>
            <person name="Martin F."/>
        </authorList>
    </citation>
    <scope>NUCLEOTIDE SEQUENCE</scope>
    <source>
        <strain evidence="1">JB14</strain>
    </source>
</reference>
<dbReference type="OrthoDB" id="3945550at2759"/>